<evidence type="ECO:0000313" key="2">
    <source>
        <dbReference type="Proteomes" id="UP001374803"/>
    </source>
</evidence>
<sequence length="238" mass="25812">MSAKAFAREQVHQLEASGWNECASIRDGLKRVHLPAPTPAYLAKAFTPEHWARAHRATLAMNERFRGARFLDEANIGVVLVPDPKKLDTRGAVDAAIRRDQVEDAKDFVDPRLPAGPLRIASGRDWTLVVTIAGAAGIALGSYDAIRARPAADFTVDGVDTRTLMIRQVWGARVLQMGSEPPDSNARATWTFTLFPGEKPVDGDVASGTVLHGRVRFRLGRADRGISSARVCPAVVVV</sequence>
<dbReference type="Proteomes" id="UP001374803">
    <property type="component" value="Chromosome"/>
</dbReference>
<proteinExistence type="predicted"/>
<protein>
    <submittedName>
        <fullName evidence="1">Uncharacterized protein</fullName>
    </submittedName>
</protein>
<reference evidence="1" key="1">
    <citation type="submission" date="2021-12" db="EMBL/GenBank/DDBJ databases">
        <title>Discovery of the Pendulisporaceae a myxobacterial family with distinct sporulation behavior and unique specialized metabolism.</title>
        <authorList>
            <person name="Garcia R."/>
            <person name="Popoff A."/>
            <person name="Bader C.D."/>
            <person name="Loehr J."/>
            <person name="Walesch S."/>
            <person name="Walt C."/>
            <person name="Boldt J."/>
            <person name="Bunk B."/>
            <person name="Haeckl F.J.F.P.J."/>
            <person name="Gunesch A.P."/>
            <person name="Birkelbach J."/>
            <person name="Nuebel U."/>
            <person name="Pietschmann T."/>
            <person name="Bach T."/>
            <person name="Mueller R."/>
        </authorList>
    </citation>
    <scope>NUCLEOTIDE SEQUENCE</scope>
    <source>
        <strain evidence="1">MSr11367</strain>
    </source>
</reference>
<organism evidence="1 2">
    <name type="scientific">Pendulispora rubella</name>
    <dbReference type="NCBI Taxonomy" id="2741070"/>
    <lineage>
        <taxon>Bacteria</taxon>
        <taxon>Pseudomonadati</taxon>
        <taxon>Myxococcota</taxon>
        <taxon>Myxococcia</taxon>
        <taxon>Myxococcales</taxon>
        <taxon>Sorangiineae</taxon>
        <taxon>Pendulisporaceae</taxon>
        <taxon>Pendulispora</taxon>
    </lineage>
</organism>
<keyword evidence="2" id="KW-1185">Reference proteome</keyword>
<gene>
    <name evidence="1" type="ORF">LVJ94_13865</name>
</gene>
<dbReference type="RefSeq" id="WP_394837993.1">
    <property type="nucleotide sequence ID" value="NZ_CP089929.1"/>
</dbReference>
<accession>A0ABZ2LBM3</accession>
<dbReference type="EMBL" id="CP089983">
    <property type="protein sequence ID" value="WXB08318.1"/>
    <property type="molecule type" value="Genomic_DNA"/>
</dbReference>
<name>A0ABZ2LBM3_9BACT</name>
<evidence type="ECO:0000313" key="1">
    <source>
        <dbReference type="EMBL" id="WXB08318.1"/>
    </source>
</evidence>